<accession>A0A975B913</accession>
<dbReference type="Proteomes" id="UP000663720">
    <property type="component" value="Chromosome"/>
</dbReference>
<name>A0A975B913_9BACT</name>
<dbReference type="AlphaFoldDB" id="A0A975B913"/>
<sequence length="100" mass="11719">MKDNNRKRINRLIKIMIEVKTSPRQTVPFLISKLGISRTQYYKDKDDLKSIGFEYEYSRPQKRFIITADKDLPVNSLTLTERLSLIMAFRQLSASGDHIL</sequence>
<dbReference type="KEGG" id="dli:dnl_34350"/>
<organism evidence="1 2">
    <name type="scientific">Desulfonema limicola</name>
    <dbReference type="NCBI Taxonomy" id="45656"/>
    <lineage>
        <taxon>Bacteria</taxon>
        <taxon>Pseudomonadati</taxon>
        <taxon>Thermodesulfobacteriota</taxon>
        <taxon>Desulfobacteria</taxon>
        <taxon>Desulfobacterales</taxon>
        <taxon>Desulfococcaceae</taxon>
        <taxon>Desulfonema</taxon>
    </lineage>
</organism>
<evidence type="ECO:0000313" key="2">
    <source>
        <dbReference type="Proteomes" id="UP000663720"/>
    </source>
</evidence>
<proteinExistence type="predicted"/>
<dbReference type="EMBL" id="CP061799">
    <property type="protein sequence ID" value="QTA81108.1"/>
    <property type="molecule type" value="Genomic_DNA"/>
</dbReference>
<dbReference type="RefSeq" id="WP_207687177.1">
    <property type="nucleotide sequence ID" value="NZ_CP061799.1"/>
</dbReference>
<evidence type="ECO:0000313" key="1">
    <source>
        <dbReference type="EMBL" id="QTA81108.1"/>
    </source>
</evidence>
<reference evidence="1" key="1">
    <citation type="journal article" date="2021" name="Microb. Physiol.">
        <title>Proteogenomic Insights into the Physiology of Marine, Sulfate-Reducing, Filamentous Desulfonema limicola and Desulfonema magnum.</title>
        <authorList>
            <person name="Schnaars V."/>
            <person name="Wohlbrand L."/>
            <person name="Scheve S."/>
            <person name="Hinrichs C."/>
            <person name="Reinhardt R."/>
            <person name="Rabus R."/>
        </authorList>
    </citation>
    <scope>NUCLEOTIDE SEQUENCE</scope>
    <source>
        <strain evidence="1">5ac10</strain>
    </source>
</reference>
<keyword evidence="2" id="KW-1185">Reference proteome</keyword>
<gene>
    <name evidence="1" type="ORF">dnl_34350</name>
</gene>
<protein>
    <submittedName>
        <fullName evidence="1">Uncharacterized protein</fullName>
    </submittedName>
</protein>